<dbReference type="PANTHER" id="PTHR13935">
    <property type="entry name" value="ACHAETE-SCUTE TRANSCRIPTION FACTOR-RELATED"/>
    <property type="match status" value="1"/>
</dbReference>
<keyword evidence="3" id="KW-0804">Transcription</keyword>
<keyword evidence="4" id="KW-0539">Nucleus</keyword>
<comment type="subcellular location">
    <subcellularLocation>
        <location evidence="1">Nucleus</location>
    </subcellularLocation>
</comment>
<dbReference type="InterPro" id="IPR011598">
    <property type="entry name" value="bHLH_dom"/>
</dbReference>
<dbReference type="PROSITE" id="PS50888">
    <property type="entry name" value="BHLH"/>
    <property type="match status" value="1"/>
</dbReference>
<evidence type="ECO:0000256" key="1">
    <source>
        <dbReference type="ARBA" id="ARBA00004123"/>
    </source>
</evidence>
<dbReference type="OrthoDB" id="1870484at2759"/>
<feature type="domain" description="BHLH" evidence="7">
    <location>
        <begin position="7"/>
        <end position="58"/>
    </location>
</feature>
<evidence type="ECO:0000256" key="2">
    <source>
        <dbReference type="ARBA" id="ARBA00023015"/>
    </source>
</evidence>
<keyword evidence="9" id="KW-1185">Reference proteome</keyword>
<dbReference type="GO" id="GO:0090575">
    <property type="term" value="C:RNA polymerase II transcription regulator complex"/>
    <property type="evidence" value="ECO:0007669"/>
    <property type="project" value="TreeGrafter"/>
</dbReference>
<evidence type="ECO:0000313" key="8">
    <source>
        <dbReference type="EMBL" id="PWA98080.1"/>
    </source>
</evidence>
<dbReference type="GO" id="GO:0000981">
    <property type="term" value="F:DNA-binding transcription factor activity, RNA polymerase II-specific"/>
    <property type="evidence" value="ECO:0007669"/>
    <property type="project" value="TreeGrafter"/>
</dbReference>
<dbReference type="GO" id="GO:0046983">
    <property type="term" value="F:protein dimerization activity"/>
    <property type="evidence" value="ECO:0007669"/>
    <property type="project" value="InterPro"/>
</dbReference>
<feature type="compositionally biased region" description="Basic and acidic residues" evidence="6">
    <location>
        <begin position="13"/>
        <end position="22"/>
    </location>
</feature>
<protein>
    <recommendedName>
        <fullName evidence="7">BHLH domain-containing protein</fullName>
    </recommendedName>
</protein>
<organism evidence="8 9">
    <name type="scientific">Artemisia annua</name>
    <name type="common">Sweet wormwood</name>
    <dbReference type="NCBI Taxonomy" id="35608"/>
    <lineage>
        <taxon>Eukaryota</taxon>
        <taxon>Viridiplantae</taxon>
        <taxon>Streptophyta</taxon>
        <taxon>Embryophyta</taxon>
        <taxon>Tracheophyta</taxon>
        <taxon>Spermatophyta</taxon>
        <taxon>Magnoliopsida</taxon>
        <taxon>eudicotyledons</taxon>
        <taxon>Gunneridae</taxon>
        <taxon>Pentapetalae</taxon>
        <taxon>asterids</taxon>
        <taxon>campanulids</taxon>
        <taxon>Asterales</taxon>
        <taxon>Asteraceae</taxon>
        <taxon>Asteroideae</taxon>
        <taxon>Anthemideae</taxon>
        <taxon>Artemisiinae</taxon>
        <taxon>Artemisia</taxon>
    </lineage>
</organism>
<dbReference type="InterPro" id="IPR036638">
    <property type="entry name" value="HLH_DNA-bd_sf"/>
</dbReference>
<dbReference type="Proteomes" id="UP000245207">
    <property type="component" value="Unassembled WGS sequence"/>
</dbReference>
<evidence type="ECO:0000313" key="9">
    <source>
        <dbReference type="Proteomes" id="UP000245207"/>
    </source>
</evidence>
<evidence type="ECO:0000256" key="6">
    <source>
        <dbReference type="SAM" id="MobiDB-lite"/>
    </source>
</evidence>
<dbReference type="Gene3D" id="4.10.280.10">
    <property type="entry name" value="Helix-loop-helix DNA-binding domain"/>
    <property type="match status" value="1"/>
</dbReference>
<dbReference type="STRING" id="35608.A0A2U1QJ75"/>
<evidence type="ECO:0000256" key="4">
    <source>
        <dbReference type="ARBA" id="ARBA00023242"/>
    </source>
</evidence>
<dbReference type="AlphaFoldDB" id="A0A2U1QJ75"/>
<dbReference type="PANTHER" id="PTHR13935:SF46">
    <property type="entry name" value="TRANSCRIPTION FACTOR BHLH167-RELATED"/>
    <property type="match status" value="1"/>
</dbReference>
<accession>A0A2U1QJ75</accession>
<feature type="coiled-coil region" evidence="5">
    <location>
        <begin position="48"/>
        <end position="75"/>
    </location>
</feature>
<evidence type="ECO:0000256" key="3">
    <source>
        <dbReference type="ARBA" id="ARBA00023163"/>
    </source>
</evidence>
<proteinExistence type="predicted"/>
<gene>
    <name evidence="8" type="ORF">CTI12_AA023450</name>
</gene>
<comment type="caution">
    <text evidence="8">The sequence shown here is derived from an EMBL/GenBank/DDBJ whole genome shotgun (WGS) entry which is preliminary data.</text>
</comment>
<feature type="region of interest" description="Disordered" evidence="6">
    <location>
        <begin position="1"/>
        <end position="22"/>
    </location>
</feature>
<dbReference type="EMBL" id="PKPP01000085">
    <property type="protein sequence ID" value="PWA98080.1"/>
    <property type="molecule type" value="Genomic_DNA"/>
</dbReference>
<keyword evidence="5" id="KW-0175">Coiled coil</keyword>
<sequence length="171" mass="19867">MRRKSSVSQRPPAAKEKERRDRMKDLYSTLATLLQLQPHEKMSPPDLLERATEELKQWKERVERLKSRRMELEKDSKGDSSNNIQKLQQFVQVREVVDLQLEANLKILVNNKNVAPFDILRVLEESGTHVTSSNFCIVSHHLFCTIHAEASNARIGFDAEQIESRLLELVY</sequence>
<dbReference type="InterPro" id="IPR015660">
    <property type="entry name" value="MASH1/Ascl1a-like"/>
</dbReference>
<dbReference type="GO" id="GO:0000977">
    <property type="term" value="F:RNA polymerase II transcription regulatory region sequence-specific DNA binding"/>
    <property type="evidence" value="ECO:0007669"/>
    <property type="project" value="TreeGrafter"/>
</dbReference>
<name>A0A2U1QJ75_ARTAN</name>
<reference evidence="8 9" key="1">
    <citation type="journal article" date="2018" name="Mol. Plant">
        <title>The genome of Artemisia annua provides insight into the evolution of Asteraceae family and artemisinin biosynthesis.</title>
        <authorList>
            <person name="Shen Q."/>
            <person name="Zhang L."/>
            <person name="Liao Z."/>
            <person name="Wang S."/>
            <person name="Yan T."/>
            <person name="Shi P."/>
            <person name="Liu M."/>
            <person name="Fu X."/>
            <person name="Pan Q."/>
            <person name="Wang Y."/>
            <person name="Lv Z."/>
            <person name="Lu X."/>
            <person name="Zhang F."/>
            <person name="Jiang W."/>
            <person name="Ma Y."/>
            <person name="Chen M."/>
            <person name="Hao X."/>
            <person name="Li L."/>
            <person name="Tang Y."/>
            <person name="Lv G."/>
            <person name="Zhou Y."/>
            <person name="Sun X."/>
            <person name="Brodelius P.E."/>
            <person name="Rose J.K.C."/>
            <person name="Tang K."/>
        </authorList>
    </citation>
    <scope>NUCLEOTIDE SEQUENCE [LARGE SCALE GENOMIC DNA]</scope>
    <source>
        <strain evidence="9">cv. Huhao1</strain>
        <tissue evidence="8">Leaf</tissue>
    </source>
</reference>
<dbReference type="SUPFAM" id="SSF47459">
    <property type="entry name" value="HLH, helix-loop-helix DNA-binding domain"/>
    <property type="match status" value="1"/>
</dbReference>
<evidence type="ECO:0000259" key="7">
    <source>
        <dbReference type="PROSITE" id="PS50888"/>
    </source>
</evidence>
<keyword evidence="2" id="KW-0805">Transcription regulation</keyword>
<dbReference type="Pfam" id="PF00010">
    <property type="entry name" value="HLH"/>
    <property type="match status" value="1"/>
</dbReference>
<evidence type="ECO:0000256" key="5">
    <source>
        <dbReference type="SAM" id="Coils"/>
    </source>
</evidence>